<reference evidence="1 2" key="1">
    <citation type="submission" date="2019-03" db="EMBL/GenBank/DDBJ databases">
        <title>Genomic Encyclopedia of Archaeal and Bacterial Type Strains, Phase II (KMG-II): from individual species to whole genera.</title>
        <authorList>
            <person name="Goeker M."/>
        </authorList>
    </citation>
    <scope>NUCLEOTIDE SEQUENCE [LARGE SCALE GENOMIC DNA]</scope>
    <source>
        <strain evidence="1 2">DSM 45499</strain>
    </source>
</reference>
<gene>
    <name evidence="1" type="ORF">CLV71_1083</name>
</gene>
<sequence length="342" mass="37264">MTEPSAAVALHDTLLRVAGWVPDDLLTDARARLARGAGGEVARILAFAGTRTTLPLTDDDMDLLGDLLTGDGADERLLDAVELAAEEPVLLWRFTAKAPEHAGDEVDGDLLAAVAGEPGVLGLWRAWRWPADNAPYPPPRAVHVVEADPTQLAEGGLPGLTARLQSLLSVAGEQFPQVEVVATVSDPPWYQRMARAVGTLLWSVRPDVEPVVARVFDMSDPELGPRFAPDHPRMTDESERERVLWYLRSGTELLVTLATMPDVADPARGSVVPMTFRTDGRWIWPDAVTYYLEEHRLTPDPDLVAHIRTTDGPPPGLDTVALQRAMAVLTQPLDDERIQPTA</sequence>
<dbReference type="EMBL" id="SOCP01000008">
    <property type="protein sequence ID" value="TDV48643.1"/>
    <property type="molecule type" value="Genomic_DNA"/>
</dbReference>
<dbReference type="RefSeq" id="WP_133904702.1">
    <property type="nucleotide sequence ID" value="NZ_SOCP01000008.1"/>
</dbReference>
<dbReference type="OrthoDB" id="275232at2"/>
<dbReference type="Proteomes" id="UP000294927">
    <property type="component" value="Unassembled WGS sequence"/>
</dbReference>
<proteinExistence type="predicted"/>
<organism evidence="1 2">
    <name type="scientific">Actinophytocola oryzae</name>
    <dbReference type="NCBI Taxonomy" id="502181"/>
    <lineage>
        <taxon>Bacteria</taxon>
        <taxon>Bacillati</taxon>
        <taxon>Actinomycetota</taxon>
        <taxon>Actinomycetes</taxon>
        <taxon>Pseudonocardiales</taxon>
        <taxon>Pseudonocardiaceae</taxon>
    </lineage>
</organism>
<accession>A0A4R7VH41</accession>
<name>A0A4R7VH41_9PSEU</name>
<protein>
    <submittedName>
        <fullName evidence="1">Uncharacterized protein</fullName>
    </submittedName>
</protein>
<evidence type="ECO:0000313" key="2">
    <source>
        <dbReference type="Proteomes" id="UP000294927"/>
    </source>
</evidence>
<dbReference type="AlphaFoldDB" id="A0A4R7VH41"/>
<comment type="caution">
    <text evidence="1">The sequence shown here is derived from an EMBL/GenBank/DDBJ whole genome shotgun (WGS) entry which is preliminary data.</text>
</comment>
<evidence type="ECO:0000313" key="1">
    <source>
        <dbReference type="EMBL" id="TDV48643.1"/>
    </source>
</evidence>
<keyword evidence="2" id="KW-1185">Reference proteome</keyword>